<keyword evidence="3" id="KW-0812">Transmembrane</keyword>
<feature type="compositionally biased region" description="Basic and acidic residues" evidence="2">
    <location>
        <begin position="478"/>
        <end position="495"/>
    </location>
</feature>
<dbReference type="InterPro" id="IPR025519">
    <property type="entry name" value="DUF4407"/>
</dbReference>
<dbReference type="AlphaFoldDB" id="A0A3N1CYB2"/>
<dbReference type="RefSeq" id="WP_281280903.1">
    <property type="nucleotide sequence ID" value="NZ_RJKE01000001.1"/>
</dbReference>
<organism evidence="4 5">
    <name type="scientific">Actinocorallia herbida</name>
    <dbReference type="NCBI Taxonomy" id="58109"/>
    <lineage>
        <taxon>Bacteria</taxon>
        <taxon>Bacillati</taxon>
        <taxon>Actinomycetota</taxon>
        <taxon>Actinomycetes</taxon>
        <taxon>Streptosporangiales</taxon>
        <taxon>Thermomonosporaceae</taxon>
        <taxon>Actinocorallia</taxon>
    </lineage>
</organism>
<feature type="compositionally biased region" description="Low complexity" evidence="2">
    <location>
        <begin position="361"/>
        <end position="370"/>
    </location>
</feature>
<accession>A0A3N1CYB2</accession>
<dbReference type="Proteomes" id="UP000272400">
    <property type="component" value="Unassembled WGS sequence"/>
</dbReference>
<evidence type="ECO:0000256" key="1">
    <source>
        <dbReference type="SAM" id="Coils"/>
    </source>
</evidence>
<name>A0A3N1CYB2_9ACTN</name>
<evidence type="ECO:0000256" key="2">
    <source>
        <dbReference type="SAM" id="MobiDB-lite"/>
    </source>
</evidence>
<keyword evidence="3" id="KW-0472">Membrane</keyword>
<proteinExistence type="predicted"/>
<gene>
    <name evidence="4" type="ORF">EDD29_3808</name>
</gene>
<keyword evidence="5" id="KW-1185">Reference proteome</keyword>
<feature type="region of interest" description="Disordered" evidence="2">
    <location>
        <begin position="411"/>
        <end position="512"/>
    </location>
</feature>
<sequence length="512" mass="55731">MENRDFLIRLSGARTEILAQCPAERARFQGVGGAILTTSVLAGLSMAFALTTAVGLSVVLAVPAAVLWGLAILSLDRWLVASIPGSGPRRLRIALPRLLLALLLGFVISTPLVLQIFHSEIDAQIVEIQQREAESFAKVQQEGEVGKEVATLRASVTELQSVIDSNGEKVSDPAQDPKLKALTAELAEQQGLKDDYYREWQCQLYGGDGCAKPGNGPLAVDSKANYDKAKNRVDDLTTQIEDRKQQLTSTDAEARESRLAAAKEELPGVRNRLGVALERQADLQEAFDAQNHANNGLLIRLQALNEVSGKDATLNVARLLLFLLFLVIECLPVAVKLMQKEGSYERFARLDDEKRIREARSAQSAPARAPVTGGPPSVAPTRVRRGGRVADGPGADLLDLWERGPRHEYASAPTVVPVEDARETEVVDTQADGDPWPESEPRQDRGIWGIRARPSDREEQDDGEARDLFAEEELAATGDRRAADSGGLRDGKAERPPQSGGHPVFELFPEDE</sequence>
<evidence type="ECO:0000313" key="5">
    <source>
        <dbReference type="Proteomes" id="UP000272400"/>
    </source>
</evidence>
<feature type="transmembrane region" description="Helical" evidence="3">
    <location>
        <begin position="46"/>
        <end position="73"/>
    </location>
</feature>
<dbReference type="Pfam" id="PF14362">
    <property type="entry name" value="DUF4407"/>
    <property type="match status" value="1"/>
</dbReference>
<keyword evidence="1" id="KW-0175">Coiled coil</keyword>
<keyword evidence="3" id="KW-1133">Transmembrane helix</keyword>
<evidence type="ECO:0000256" key="3">
    <source>
        <dbReference type="SAM" id="Phobius"/>
    </source>
</evidence>
<dbReference type="EMBL" id="RJKE01000001">
    <property type="protein sequence ID" value="ROO86245.1"/>
    <property type="molecule type" value="Genomic_DNA"/>
</dbReference>
<protein>
    <submittedName>
        <fullName evidence="4">Uncharacterized protein DUF4407</fullName>
    </submittedName>
</protein>
<feature type="transmembrane region" description="Helical" evidence="3">
    <location>
        <begin position="94"/>
        <end position="114"/>
    </location>
</feature>
<evidence type="ECO:0000313" key="4">
    <source>
        <dbReference type="EMBL" id="ROO86245.1"/>
    </source>
</evidence>
<feature type="compositionally biased region" description="Basic and acidic residues" evidence="2">
    <location>
        <begin position="453"/>
        <end position="469"/>
    </location>
</feature>
<feature type="region of interest" description="Disordered" evidence="2">
    <location>
        <begin position="358"/>
        <end position="397"/>
    </location>
</feature>
<reference evidence="4 5" key="1">
    <citation type="submission" date="2018-11" db="EMBL/GenBank/DDBJ databases">
        <title>Sequencing the genomes of 1000 actinobacteria strains.</title>
        <authorList>
            <person name="Klenk H.-P."/>
        </authorList>
    </citation>
    <scope>NUCLEOTIDE SEQUENCE [LARGE SCALE GENOMIC DNA]</scope>
    <source>
        <strain evidence="4 5">DSM 44254</strain>
    </source>
</reference>
<comment type="caution">
    <text evidence="4">The sequence shown here is derived from an EMBL/GenBank/DDBJ whole genome shotgun (WGS) entry which is preliminary data.</text>
</comment>
<feature type="coiled-coil region" evidence="1">
    <location>
        <begin position="179"/>
        <end position="246"/>
    </location>
</feature>